<sequence length="99" mass="11137">MKDKKMISIDQFTADERLTVDETVRDLVQKHLLRTGKAPDSKKEKELIAEARETVMAAKLAKEKAKAVKKPVRKKKPSALTASEVGDFNWSASVERGKR</sequence>
<dbReference type="OrthoDB" id="6546567at2"/>
<evidence type="ECO:0008006" key="3">
    <source>
        <dbReference type="Google" id="ProtNLM"/>
    </source>
</evidence>
<name>A0A2N5DZJ6_9GAMM</name>
<reference evidence="1 2" key="1">
    <citation type="submission" date="2017-12" db="EMBL/GenBank/DDBJ databases">
        <title>Characterization of six clinical isolates of Enterochimera gen. nov., a novel genus of the Yersiniaciae family and the three species Enterochimera arupensis sp. nov., Enterochimera coloradensis sp. nov, and Enterochimera californica sp. nov.</title>
        <authorList>
            <person name="Rossi A."/>
            <person name="Fisher M."/>
        </authorList>
    </citation>
    <scope>NUCLEOTIDE SEQUENCE [LARGE SCALE GENOMIC DNA]</scope>
    <source>
        <strain evidence="2">2015-Iso6</strain>
    </source>
</reference>
<proteinExistence type="predicted"/>
<dbReference type="EMBL" id="PJZF01000017">
    <property type="protein sequence ID" value="PLR33274.1"/>
    <property type="molecule type" value="Genomic_DNA"/>
</dbReference>
<dbReference type="AlphaFoldDB" id="A0A2N5DZJ6"/>
<gene>
    <name evidence="1" type="ORF">CYR55_16935</name>
</gene>
<organism evidence="1 2">
    <name type="scientific">Chimaeribacter californicus</name>
    <dbReference type="NCBI Taxonomy" id="2060067"/>
    <lineage>
        <taxon>Bacteria</taxon>
        <taxon>Pseudomonadati</taxon>
        <taxon>Pseudomonadota</taxon>
        <taxon>Gammaproteobacteria</taxon>
        <taxon>Enterobacterales</taxon>
        <taxon>Yersiniaceae</taxon>
        <taxon>Chimaeribacter</taxon>
    </lineage>
</organism>
<evidence type="ECO:0000313" key="2">
    <source>
        <dbReference type="Proteomes" id="UP000234240"/>
    </source>
</evidence>
<dbReference type="Proteomes" id="UP000234240">
    <property type="component" value="Unassembled WGS sequence"/>
</dbReference>
<accession>A0A2N5DZJ6</accession>
<protein>
    <recommendedName>
        <fullName evidence="3">DUF3811 domain-containing protein</fullName>
    </recommendedName>
</protein>
<keyword evidence="2" id="KW-1185">Reference proteome</keyword>
<evidence type="ECO:0000313" key="1">
    <source>
        <dbReference type="EMBL" id="PLR33274.1"/>
    </source>
</evidence>
<comment type="caution">
    <text evidence="1">The sequence shown here is derived from an EMBL/GenBank/DDBJ whole genome shotgun (WGS) entry which is preliminary data.</text>
</comment>
<dbReference type="RefSeq" id="WP_101817542.1">
    <property type="nucleotide sequence ID" value="NZ_PJZF01000017.1"/>
</dbReference>